<evidence type="ECO:0000256" key="2">
    <source>
        <dbReference type="ARBA" id="ARBA00010718"/>
    </source>
</evidence>
<dbReference type="CDD" id="cd00326">
    <property type="entry name" value="alpha_CA"/>
    <property type="match status" value="1"/>
</dbReference>
<comment type="cofactor">
    <cofactor evidence="8">
        <name>Zn(2+)</name>
        <dbReference type="ChEBI" id="CHEBI:29105"/>
    </cofactor>
</comment>
<dbReference type="GO" id="GO:0004089">
    <property type="term" value="F:carbonate dehydratase activity"/>
    <property type="evidence" value="ECO:0007669"/>
    <property type="project" value="UniProtKB-UniRule"/>
</dbReference>
<dbReference type="GO" id="GO:0008270">
    <property type="term" value="F:zinc ion binding"/>
    <property type="evidence" value="ECO:0007669"/>
    <property type="project" value="UniProtKB-UniRule"/>
</dbReference>
<dbReference type="InterPro" id="IPR001148">
    <property type="entry name" value="CA_dom"/>
</dbReference>
<evidence type="ECO:0000256" key="6">
    <source>
        <dbReference type="ARBA" id="ARBA00023239"/>
    </source>
</evidence>
<dbReference type="EC" id="4.2.1.1" evidence="3 8"/>
<dbReference type="SUPFAM" id="SSF51069">
    <property type="entry name" value="Carbonic anhydrase"/>
    <property type="match status" value="1"/>
</dbReference>
<dbReference type="InterPro" id="IPR023561">
    <property type="entry name" value="Carbonic_anhydrase_a-class"/>
</dbReference>
<dbReference type="InterPro" id="IPR036398">
    <property type="entry name" value="CA_dom_sf"/>
</dbReference>
<evidence type="ECO:0000256" key="1">
    <source>
        <dbReference type="ARBA" id="ARBA00002904"/>
    </source>
</evidence>
<evidence type="ECO:0000256" key="8">
    <source>
        <dbReference type="RuleBase" id="RU367011"/>
    </source>
</evidence>
<keyword evidence="4 8" id="KW-0479">Metal-binding</keyword>
<feature type="domain" description="Alpha-carbonic anhydrase" evidence="9">
    <location>
        <begin position="19"/>
        <end position="311"/>
    </location>
</feature>
<dbReference type="PANTHER" id="PTHR18952:SF265">
    <property type="entry name" value="CARBONIC ANHYDRASE"/>
    <property type="match status" value="1"/>
</dbReference>
<sequence>MALMLYFFYFIIFCSIHCVQSKHKKLCEQGDCPNGNKFQSPINIIPCDCRRNTCGQTTNNKFQPLKLENFNSLADVTVTNTGHTLKSSQKQSAYIVGGPLNNEYNFAQLHLHWGRTDNEGSEHRIDNKKFSMEAHFVFSRSYVPQSRKRNVRTPKIKSTKPCDVEAETERRTESNANVVDKFRKRNTYSKNTVTISVVLGVLFDKSENAIKYDLLEKADKLVNVNSTITEKGQFISQLVSSMNLDNYFTYSGSLTTPPYSTNVIWIVLRDPLSVSSDQLDLLRKLKSDEGLITENFREIQPLTDRVLVCSRQSRNNSATC</sequence>
<keyword evidence="8" id="KW-0732">Signal</keyword>
<comment type="catalytic activity">
    <reaction evidence="7 8">
        <text>hydrogencarbonate + H(+) = CO2 + H2O</text>
        <dbReference type="Rhea" id="RHEA:10748"/>
        <dbReference type="ChEBI" id="CHEBI:15377"/>
        <dbReference type="ChEBI" id="CHEBI:15378"/>
        <dbReference type="ChEBI" id="CHEBI:16526"/>
        <dbReference type="ChEBI" id="CHEBI:17544"/>
        <dbReference type="EC" id="4.2.1.1"/>
    </reaction>
</comment>
<dbReference type="Gene3D" id="3.10.200.10">
    <property type="entry name" value="Alpha carbonic anhydrase"/>
    <property type="match status" value="1"/>
</dbReference>
<protein>
    <recommendedName>
        <fullName evidence="3 8">Carbonic anhydrase</fullName>
        <ecNumber evidence="3 8">4.2.1.1</ecNumber>
    </recommendedName>
</protein>
<evidence type="ECO:0000256" key="7">
    <source>
        <dbReference type="ARBA" id="ARBA00048348"/>
    </source>
</evidence>
<evidence type="ECO:0000256" key="5">
    <source>
        <dbReference type="ARBA" id="ARBA00022833"/>
    </source>
</evidence>
<evidence type="ECO:0000256" key="4">
    <source>
        <dbReference type="ARBA" id="ARBA00022723"/>
    </source>
</evidence>
<feature type="chain" id="PRO_5025091619" description="Carbonic anhydrase" evidence="8">
    <location>
        <begin position="22"/>
        <end position="320"/>
    </location>
</feature>
<dbReference type="PROSITE" id="PS00162">
    <property type="entry name" value="ALPHA_CA_1"/>
    <property type="match status" value="1"/>
</dbReference>
<feature type="signal peptide" evidence="8">
    <location>
        <begin position="1"/>
        <end position="21"/>
    </location>
</feature>
<comment type="similarity">
    <text evidence="2 8">Belongs to the alpha-carbonic anhydrase family.</text>
</comment>
<keyword evidence="6 8" id="KW-0456">Lyase</keyword>
<evidence type="ECO:0000256" key="3">
    <source>
        <dbReference type="ARBA" id="ARBA00012925"/>
    </source>
</evidence>
<reference evidence="10" key="1">
    <citation type="journal article" date="2012" name="Am. J. Trop. Med. Hyg.">
        <title>An insight into the sialotranscriptome of Triatoma matogrossensis, a kissing bug associated with fogo selvagem in South America.</title>
        <authorList>
            <person name="Assumpcao T.C."/>
            <person name="Eaton D.P."/>
            <person name="Pham V.M."/>
            <person name="Francischetti I.M."/>
            <person name="Aoki V."/>
            <person name="Hans-Filho G."/>
            <person name="Rivitti E.A."/>
            <person name="Valenzuela J.G."/>
            <person name="Diaz L.A."/>
            <person name="Ribeiro J.M."/>
        </authorList>
    </citation>
    <scope>NUCLEOTIDE SEQUENCE</scope>
    <source>
        <tissue evidence="10">Salivary gland</tissue>
    </source>
</reference>
<dbReference type="AlphaFoldDB" id="E2J7F9"/>
<dbReference type="SMART" id="SM01057">
    <property type="entry name" value="Carb_anhydrase"/>
    <property type="match status" value="1"/>
</dbReference>
<proteinExistence type="evidence at transcript level"/>
<accession>E2J7F9</accession>
<evidence type="ECO:0000259" key="9">
    <source>
        <dbReference type="PROSITE" id="PS51144"/>
    </source>
</evidence>
<dbReference type="EMBL" id="HP429377">
    <property type="protein sequence ID" value="ADN29877.1"/>
    <property type="molecule type" value="mRNA"/>
</dbReference>
<dbReference type="PROSITE" id="PS51144">
    <property type="entry name" value="ALPHA_CA_2"/>
    <property type="match status" value="1"/>
</dbReference>
<organism evidence="10">
    <name type="scientific">Triatoma matogrossensis</name>
    <dbReference type="NCBI Taxonomy" id="162370"/>
    <lineage>
        <taxon>Eukaryota</taxon>
        <taxon>Metazoa</taxon>
        <taxon>Ecdysozoa</taxon>
        <taxon>Arthropoda</taxon>
        <taxon>Hexapoda</taxon>
        <taxon>Insecta</taxon>
        <taxon>Pterygota</taxon>
        <taxon>Neoptera</taxon>
        <taxon>Paraneoptera</taxon>
        <taxon>Hemiptera</taxon>
        <taxon>Heteroptera</taxon>
        <taxon>Panheteroptera</taxon>
        <taxon>Cimicomorpha</taxon>
        <taxon>Reduviidae</taxon>
        <taxon>Triatominae</taxon>
        <taxon>Triatoma</taxon>
    </lineage>
</organism>
<evidence type="ECO:0000313" key="10">
    <source>
        <dbReference type="EMBL" id="ADN29877.1"/>
    </source>
</evidence>
<name>E2J7F9_9HEMI</name>
<dbReference type="PANTHER" id="PTHR18952">
    <property type="entry name" value="CARBONIC ANHYDRASE"/>
    <property type="match status" value="1"/>
</dbReference>
<comment type="function">
    <text evidence="1 8">Reversible hydration of carbon dioxide.</text>
</comment>
<dbReference type="InterPro" id="IPR018338">
    <property type="entry name" value="Carbonic_anhydrase_a-class_CS"/>
</dbReference>
<keyword evidence="5 8" id="KW-0862">Zinc</keyword>
<dbReference type="Pfam" id="PF00194">
    <property type="entry name" value="Carb_anhydrase"/>
    <property type="match status" value="2"/>
</dbReference>